<dbReference type="InterPro" id="IPR001303">
    <property type="entry name" value="Aldolase_II/adducin_N"/>
</dbReference>
<dbReference type="Proteomes" id="UP000078476">
    <property type="component" value="Unassembled WGS sequence"/>
</dbReference>
<dbReference type="GO" id="GO:0005996">
    <property type="term" value="P:monosaccharide metabolic process"/>
    <property type="evidence" value="ECO:0007669"/>
    <property type="project" value="UniProtKB-ARBA"/>
</dbReference>
<dbReference type="OrthoDB" id="422493at2"/>
<comment type="caution">
    <text evidence="2">The sequence shown here is derived from an EMBL/GenBank/DDBJ whole genome shotgun (WGS) entry which is preliminary data.</text>
</comment>
<accession>A0A177N8Y5</accession>
<keyword evidence="3" id="KW-1185">Reference proteome</keyword>
<dbReference type="InterPro" id="IPR036409">
    <property type="entry name" value="Aldolase_II/adducin_N_sf"/>
</dbReference>
<dbReference type="STRING" id="980561.A1359_11065"/>
<sequence length="219" mass="23594">MNSDNELEGVIKYHLDHHPSELSHAVDISQINAWRSLLLRLKLIGQSVEKYNGLGYGNISQRLLFGKPGFLISGTQTGHLSQLTPEHFAIVESASPKRNSIISSGPSQPSSEALTHASVYLHDNRANAVIHVHSPELWRNTQTLGLPHTCAEIAYGSVEMAEAVAELFASGQLKPLPLFSMLGHEDGIVAFADSLPSAATILITQLAKALAIEQTAFAG</sequence>
<reference evidence="2 3" key="1">
    <citation type="submission" date="2016-03" db="EMBL/GenBank/DDBJ databases">
        <authorList>
            <person name="Ploux O."/>
        </authorList>
    </citation>
    <scope>NUCLEOTIDE SEQUENCE [LARGE SCALE GENOMIC DNA]</scope>
    <source>
        <strain evidence="2 3">R-45370</strain>
    </source>
</reference>
<dbReference type="SMART" id="SM01007">
    <property type="entry name" value="Aldolase_II"/>
    <property type="match status" value="1"/>
</dbReference>
<dbReference type="AlphaFoldDB" id="A0A177N8Y5"/>
<evidence type="ECO:0000313" key="3">
    <source>
        <dbReference type="Proteomes" id="UP000078476"/>
    </source>
</evidence>
<organism evidence="2 3">
    <name type="scientific">Methylomonas lenta</name>
    <dbReference type="NCBI Taxonomy" id="980561"/>
    <lineage>
        <taxon>Bacteria</taxon>
        <taxon>Pseudomonadati</taxon>
        <taxon>Pseudomonadota</taxon>
        <taxon>Gammaproteobacteria</taxon>
        <taxon>Methylococcales</taxon>
        <taxon>Methylococcaceae</taxon>
        <taxon>Methylomonas</taxon>
    </lineage>
</organism>
<evidence type="ECO:0000313" key="2">
    <source>
        <dbReference type="EMBL" id="OAI14355.1"/>
    </source>
</evidence>
<dbReference type="RefSeq" id="WP_066983329.1">
    <property type="nucleotide sequence ID" value="NZ_LUUI01000111.1"/>
</dbReference>
<evidence type="ECO:0000259" key="1">
    <source>
        <dbReference type="SMART" id="SM01007"/>
    </source>
</evidence>
<dbReference type="EMBL" id="LUUI01000111">
    <property type="protein sequence ID" value="OAI14355.1"/>
    <property type="molecule type" value="Genomic_DNA"/>
</dbReference>
<proteinExistence type="predicted"/>
<gene>
    <name evidence="2" type="ORF">A1359_11065</name>
</gene>
<feature type="domain" description="Class II aldolase/adducin N-terminal" evidence="1">
    <location>
        <begin position="39"/>
        <end position="211"/>
    </location>
</feature>
<dbReference type="Gene3D" id="3.40.225.10">
    <property type="entry name" value="Class II aldolase/adducin N-terminal domain"/>
    <property type="match status" value="1"/>
</dbReference>
<protein>
    <submittedName>
        <fullName evidence="2">Aldolase</fullName>
    </submittedName>
</protein>
<name>A0A177N8Y5_9GAMM</name>
<dbReference type="Pfam" id="PF00596">
    <property type="entry name" value="Aldolase_II"/>
    <property type="match status" value="1"/>
</dbReference>
<dbReference type="SUPFAM" id="SSF53639">
    <property type="entry name" value="AraD/HMP-PK domain-like"/>
    <property type="match status" value="1"/>
</dbReference>